<dbReference type="Gene3D" id="1.10.10.10">
    <property type="entry name" value="Winged helix-like DNA-binding domain superfamily/Winged helix DNA-binding domain"/>
    <property type="match status" value="1"/>
</dbReference>
<dbReference type="Proteomes" id="UP000034228">
    <property type="component" value="Unassembled WGS sequence"/>
</dbReference>
<keyword evidence="12 13" id="KW-0742">SOS response</keyword>
<dbReference type="FunFam" id="2.10.109.10:FF:000001">
    <property type="entry name" value="LexA repressor"/>
    <property type="match status" value="1"/>
</dbReference>
<evidence type="ECO:0000256" key="10">
    <source>
        <dbReference type="ARBA" id="ARBA00023163"/>
    </source>
</evidence>
<keyword evidence="10 13" id="KW-0804">Transcription</keyword>
<dbReference type="GO" id="GO:0004252">
    <property type="term" value="F:serine-type endopeptidase activity"/>
    <property type="evidence" value="ECO:0007669"/>
    <property type="project" value="UniProtKB-UniRule"/>
</dbReference>
<evidence type="ECO:0000256" key="1">
    <source>
        <dbReference type="ARBA" id="ARBA00007484"/>
    </source>
</evidence>
<dbReference type="GO" id="GO:0006508">
    <property type="term" value="P:proteolysis"/>
    <property type="evidence" value="ECO:0007669"/>
    <property type="project" value="InterPro"/>
</dbReference>
<dbReference type="InterPro" id="IPR039418">
    <property type="entry name" value="LexA-like"/>
</dbReference>
<dbReference type="FunFam" id="1.10.10.10:FF:000009">
    <property type="entry name" value="LexA repressor"/>
    <property type="match status" value="1"/>
</dbReference>
<keyword evidence="5 13" id="KW-0227">DNA damage</keyword>
<dbReference type="GO" id="GO:0006260">
    <property type="term" value="P:DNA replication"/>
    <property type="evidence" value="ECO:0007669"/>
    <property type="project" value="UniProtKB-UniRule"/>
</dbReference>
<evidence type="ECO:0000259" key="16">
    <source>
        <dbReference type="Pfam" id="PF01726"/>
    </source>
</evidence>
<keyword evidence="8 13" id="KW-0805">Transcription regulation</keyword>
<protein>
    <recommendedName>
        <fullName evidence="13">LexA repressor</fullName>
        <ecNumber evidence="13">3.4.21.88</ecNumber>
    </recommendedName>
</protein>
<keyword evidence="9 13" id="KW-0238">DNA-binding</keyword>
<feature type="domain" description="LexA repressor DNA-binding" evidence="16">
    <location>
        <begin position="1"/>
        <end position="65"/>
    </location>
</feature>
<dbReference type="PATRIC" id="fig|336831.14.peg.1134"/>
<dbReference type="InterPro" id="IPR050077">
    <property type="entry name" value="LexA_repressor"/>
</dbReference>
<evidence type="ECO:0000256" key="7">
    <source>
        <dbReference type="ARBA" id="ARBA00022813"/>
    </source>
</evidence>
<feature type="active site" description="For autocatalytic cleavage activity" evidence="13">
    <location>
        <position position="160"/>
    </location>
</feature>
<name>A0A0M2V1N7_9GAMM</name>
<dbReference type="Pfam" id="PF00717">
    <property type="entry name" value="Peptidase_S24"/>
    <property type="match status" value="1"/>
</dbReference>
<evidence type="ECO:0000256" key="4">
    <source>
        <dbReference type="ARBA" id="ARBA00022705"/>
    </source>
</evidence>
<dbReference type="InterPro" id="IPR006199">
    <property type="entry name" value="LexA_DNA-bd_dom"/>
</dbReference>
<dbReference type="PANTHER" id="PTHR33516:SF2">
    <property type="entry name" value="LEXA REPRESSOR-RELATED"/>
    <property type="match status" value="1"/>
</dbReference>
<comment type="subunit">
    <text evidence="2 13">Homodimer.</text>
</comment>
<organism evidence="17 18">
    <name type="scientific">Arsukibacterium ikkense</name>
    <dbReference type="NCBI Taxonomy" id="336831"/>
    <lineage>
        <taxon>Bacteria</taxon>
        <taxon>Pseudomonadati</taxon>
        <taxon>Pseudomonadota</taxon>
        <taxon>Gammaproteobacteria</taxon>
        <taxon>Chromatiales</taxon>
        <taxon>Chromatiaceae</taxon>
        <taxon>Arsukibacterium</taxon>
    </lineage>
</organism>
<evidence type="ECO:0000256" key="12">
    <source>
        <dbReference type="ARBA" id="ARBA00023236"/>
    </source>
</evidence>
<evidence type="ECO:0000256" key="14">
    <source>
        <dbReference type="RuleBase" id="RU003991"/>
    </source>
</evidence>
<dbReference type="Gene3D" id="2.10.109.10">
    <property type="entry name" value="Umud Fragment, subunit A"/>
    <property type="match status" value="1"/>
</dbReference>
<evidence type="ECO:0000256" key="5">
    <source>
        <dbReference type="ARBA" id="ARBA00022763"/>
    </source>
</evidence>
<dbReference type="EC" id="3.4.21.88" evidence="13"/>
<keyword evidence="3 13" id="KW-0678">Repressor</keyword>
<dbReference type="InterPro" id="IPR006197">
    <property type="entry name" value="Peptidase_S24_LexA"/>
</dbReference>
<evidence type="ECO:0000259" key="15">
    <source>
        <dbReference type="Pfam" id="PF00717"/>
    </source>
</evidence>
<dbReference type="OrthoDB" id="9802364at2"/>
<evidence type="ECO:0000256" key="2">
    <source>
        <dbReference type="ARBA" id="ARBA00011738"/>
    </source>
</evidence>
<comment type="caution">
    <text evidence="17">The sequence shown here is derived from an EMBL/GenBank/DDBJ whole genome shotgun (WGS) entry which is preliminary data.</text>
</comment>
<evidence type="ECO:0000313" key="17">
    <source>
        <dbReference type="EMBL" id="KKO44571.1"/>
    </source>
</evidence>
<sequence length="206" mass="22692">MRPLTPRQAEILQLIKDYQSETGMPPTRAEIASQLGFKSANAAEEHLKALAKKGVLTMMPGTSRGIRLLDDDNEPEQLGLPLIGKVAAGQPILAAEHVQNHYKIDAHLFKPHADFLLKVQGMSMQDIGILDGDLLAVHKTSQAQPGQVIVARVDDDVTVKRFQRDGHQVLLLPENKDFDVIKVDLRQQQFAVEGLAVGVIRNGSWL</sequence>
<proteinExistence type="inferred from homology"/>
<dbReference type="RefSeq" id="WP_046558497.1">
    <property type="nucleotide sequence ID" value="NZ_LAHO01000015.1"/>
</dbReference>
<keyword evidence="4 13" id="KW-0235">DNA replication</keyword>
<evidence type="ECO:0000256" key="3">
    <source>
        <dbReference type="ARBA" id="ARBA00022491"/>
    </source>
</evidence>
<dbReference type="STRING" id="336831.WG68_14830"/>
<feature type="site" description="Cleavage; by autolysis" evidence="13">
    <location>
        <begin position="88"/>
        <end position="89"/>
    </location>
</feature>
<dbReference type="InterPro" id="IPR036390">
    <property type="entry name" value="WH_DNA-bd_sf"/>
</dbReference>
<gene>
    <name evidence="13" type="primary">lexA</name>
    <name evidence="17" type="ORF">WG68_14830</name>
</gene>
<comment type="function">
    <text evidence="13">Represses a number of genes involved in the response to DNA damage (SOS response), including recA and lexA. In the presence of single-stranded DNA, RecA interacts with LexA causing an autocatalytic cleavage which disrupts the DNA-binding part of LexA, leading to derepression of the SOS regulon and eventually DNA repair.</text>
</comment>
<keyword evidence="6 13" id="KW-0378">Hydrolase</keyword>
<dbReference type="SUPFAM" id="SSF51306">
    <property type="entry name" value="LexA/Signal peptidase"/>
    <property type="match status" value="1"/>
</dbReference>
<dbReference type="Pfam" id="PF01726">
    <property type="entry name" value="LexA_DNA_bind"/>
    <property type="match status" value="1"/>
</dbReference>
<feature type="active site" description="For autocatalytic cleavage activity" evidence="13">
    <location>
        <position position="123"/>
    </location>
</feature>
<evidence type="ECO:0000256" key="8">
    <source>
        <dbReference type="ARBA" id="ARBA00023015"/>
    </source>
</evidence>
<dbReference type="PANTHER" id="PTHR33516">
    <property type="entry name" value="LEXA REPRESSOR"/>
    <property type="match status" value="1"/>
</dbReference>
<dbReference type="GO" id="GO:0006281">
    <property type="term" value="P:DNA repair"/>
    <property type="evidence" value="ECO:0007669"/>
    <property type="project" value="UniProtKB-UniRule"/>
</dbReference>
<dbReference type="PRINTS" id="PR00726">
    <property type="entry name" value="LEXASERPTASE"/>
</dbReference>
<evidence type="ECO:0000256" key="13">
    <source>
        <dbReference type="HAMAP-Rule" id="MF_00015"/>
    </source>
</evidence>
<dbReference type="InterPro" id="IPR006200">
    <property type="entry name" value="LexA"/>
</dbReference>
<feature type="DNA-binding region" description="H-T-H motif" evidence="13">
    <location>
        <begin position="28"/>
        <end position="48"/>
    </location>
</feature>
<comment type="similarity">
    <text evidence="1 13 14">Belongs to the peptidase S24 family.</text>
</comment>
<dbReference type="InterPro" id="IPR036388">
    <property type="entry name" value="WH-like_DNA-bd_sf"/>
</dbReference>
<evidence type="ECO:0000256" key="11">
    <source>
        <dbReference type="ARBA" id="ARBA00023204"/>
    </source>
</evidence>
<dbReference type="CDD" id="cd06529">
    <property type="entry name" value="S24_LexA-like"/>
    <property type="match status" value="1"/>
</dbReference>
<reference evidence="17 18" key="1">
    <citation type="submission" date="2015-03" db="EMBL/GenBank/DDBJ databases">
        <title>Draft genome sequences of two protease-producing strains of Arsukibacterium isolated from two cold and alkaline environments.</title>
        <authorList>
            <person name="Lylloff J.E."/>
            <person name="Skov L.B."/>
            <person name="Jepsen M."/>
            <person name="Hallin P.F."/>
            <person name="Sorensen S.J."/>
            <person name="Stougaard P."/>
            <person name="Glaring M.A."/>
        </authorList>
    </citation>
    <scope>NUCLEOTIDE SEQUENCE [LARGE SCALE GENOMIC DNA]</scope>
    <source>
        <strain evidence="17 18">GCM72</strain>
    </source>
</reference>
<keyword evidence="7 13" id="KW-0068">Autocatalytic cleavage</keyword>
<dbReference type="SUPFAM" id="SSF46785">
    <property type="entry name" value="Winged helix' DNA-binding domain"/>
    <property type="match status" value="1"/>
</dbReference>
<dbReference type="NCBIfam" id="TIGR00498">
    <property type="entry name" value="lexA"/>
    <property type="match status" value="1"/>
</dbReference>
<dbReference type="GO" id="GO:0003677">
    <property type="term" value="F:DNA binding"/>
    <property type="evidence" value="ECO:0007669"/>
    <property type="project" value="UniProtKB-UniRule"/>
</dbReference>
<evidence type="ECO:0000313" key="18">
    <source>
        <dbReference type="Proteomes" id="UP000034228"/>
    </source>
</evidence>
<keyword evidence="11 13" id="KW-0234">DNA repair</keyword>
<accession>A0A0M2V1N7</accession>
<dbReference type="EMBL" id="LAHO01000015">
    <property type="protein sequence ID" value="KKO44571.1"/>
    <property type="molecule type" value="Genomic_DNA"/>
</dbReference>
<dbReference type="AlphaFoldDB" id="A0A0M2V1N7"/>
<dbReference type="HAMAP" id="MF_00015">
    <property type="entry name" value="LexA"/>
    <property type="match status" value="1"/>
</dbReference>
<dbReference type="GO" id="GO:0009432">
    <property type="term" value="P:SOS response"/>
    <property type="evidence" value="ECO:0007669"/>
    <property type="project" value="UniProtKB-UniRule"/>
</dbReference>
<dbReference type="GO" id="GO:0045892">
    <property type="term" value="P:negative regulation of DNA-templated transcription"/>
    <property type="evidence" value="ECO:0007669"/>
    <property type="project" value="UniProtKB-UniRule"/>
</dbReference>
<evidence type="ECO:0000256" key="6">
    <source>
        <dbReference type="ARBA" id="ARBA00022801"/>
    </source>
</evidence>
<feature type="domain" description="Peptidase S24/S26A/S26B/S26C" evidence="15">
    <location>
        <begin position="81"/>
        <end position="196"/>
    </location>
</feature>
<comment type="catalytic activity">
    <reaction evidence="13">
        <text>Hydrolysis of Ala-|-Gly bond in repressor LexA.</text>
        <dbReference type="EC" id="3.4.21.88"/>
    </reaction>
</comment>
<keyword evidence="18" id="KW-1185">Reference proteome</keyword>
<dbReference type="InterPro" id="IPR015927">
    <property type="entry name" value="Peptidase_S24_S26A/B/C"/>
</dbReference>
<dbReference type="InterPro" id="IPR036286">
    <property type="entry name" value="LexA/Signal_pep-like_sf"/>
</dbReference>
<evidence type="ECO:0000256" key="9">
    <source>
        <dbReference type="ARBA" id="ARBA00023125"/>
    </source>
</evidence>